<dbReference type="Proteomes" id="UP000823775">
    <property type="component" value="Unassembled WGS sequence"/>
</dbReference>
<proteinExistence type="predicted"/>
<protein>
    <submittedName>
        <fullName evidence="2">Uncharacterized protein</fullName>
    </submittedName>
</protein>
<sequence>MLNFGALLGSDCVKMGNWKCLNLTSIEPLIAWQEMLTVTSRHFIRATRDEIKFQRLLANERDPILVPKTEKDRKEKGKKAGVSLVQRRSQAGERNPLRQNIANVESFTRRFTVTLEGIVWFPQLGESQCLELDNVSGMRRLEISSVKLREIDHKRLI</sequence>
<evidence type="ECO:0000313" key="2">
    <source>
        <dbReference type="EMBL" id="MCD7465930.1"/>
    </source>
</evidence>
<evidence type="ECO:0000256" key="1">
    <source>
        <dbReference type="SAM" id="MobiDB-lite"/>
    </source>
</evidence>
<feature type="region of interest" description="Disordered" evidence="1">
    <location>
        <begin position="69"/>
        <end position="92"/>
    </location>
</feature>
<dbReference type="EMBL" id="JACEIK010001096">
    <property type="protein sequence ID" value="MCD7465930.1"/>
    <property type="molecule type" value="Genomic_DNA"/>
</dbReference>
<keyword evidence="3" id="KW-1185">Reference proteome</keyword>
<comment type="caution">
    <text evidence="2">The sequence shown here is derived from an EMBL/GenBank/DDBJ whole genome shotgun (WGS) entry which is preliminary data.</text>
</comment>
<accession>A0ABS8T4J1</accession>
<gene>
    <name evidence="2" type="ORF">HAX54_002145</name>
</gene>
<reference evidence="2 3" key="1">
    <citation type="journal article" date="2021" name="BMC Genomics">
        <title>Datura genome reveals duplications of psychoactive alkaloid biosynthetic genes and high mutation rate following tissue culture.</title>
        <authorList>
            <person name="Rajewski A."/>
            <person name="Carter-House D."/>
            <person name="Stajich J."/>
            <person name="Litt A."/>
        </authorList>
    </citation>
    <scope>NUCLEOTIDE SEQUENCE [LARGE SCALE GENOMIC DNA]</scope>
    <source>
        <strain evidence="2">AR-01</strain>
    </source>
</reference>
<evidence type="ECO:0000313" key="3">
    <source>
        <dbReference type="Proteomes" id="UP000823775"/>
    </source>
</evidence>
<organism evidence="2 3">
    <name type="scientific">Datura stramonium</name>
    <name type="common">Jimsonweed</name>
    <name type="synonym">Common thornapple</name>
    <dbReference type="NCBI Taxonomy" id="4076"/>
    <lineage>
        <taxon>Eukaryota</taxon>
        <taxon>Viridiplantae</taxon>
        <taxon>Streptophyta</taxon>
        <taxon>Embryophyta</taxon>
        <taxon>Tracheophyta</taxon>
        <taxon>Spermatophyta</taxon>
        <taxon>Magnoliopsida</taxon>
        <taxon>eudicotyledons</taxon>
        <taxon>Gunneridae</taxon>
        <taxon>Pentapetalae</taxon>
        <taxon>asterids</taxon>
        <taxon>lamiids</taxon>
        <taxon>Solanales</taxon>
        <taxon>Solanaceae</taxon>
        <taxon>Solanoideae</taxon>
        <taxon>Datureae</taxon>
        <taxon>Datura</taxon>
    </lineage>
</organism>
<name>A0ABS8T4J1_DATST</name>